<reference evidence="1 2" key="1">
    <citation type="journal article" date="2019" name="Int. J. Syst. Evol. Microbiol.">
        <title>The Global Catalogue of Microorganisms (GCM) 10K type strain sequencing project: providing services to taxonomists for standard genome sequencing and annotation.</title>
        <authorList>
            <consortium name="The Broad Institute Genomics Platform"/>
            <consortium name="The Broad Institute Genome Sequencing Center for Infectious Disease"/>
            <person name="Wu L."/>
            <person name="Ma J."/>
        </authorList>
    </citation>
    <scope>NUCLEOTIDE SEQUENCE [LARGE SCALE GENOMIC DNA]</scope>
    <source>
        <strain evidence="1 2">JCM 13581</strain>
    </source>
</reference>
<gene>
    <name evidence="1" type="ORF">GCM10009716_17090</name>
</gene>
<proteinExistence type="predicted"/>
<evidence type="ECO:0000313" key="1">
    <source>
        <dbReference type="EMBL" id="GAA1907713.1"/>
    </source>
</evidence>
<dbReference type="EMBL" id="BAAAMJ010000014">
    <property type="protein sequence ID" value="GAA1907713.1"/>
    <property type="molecule type" value="Genomic_DNA"/>
</dbReference>
<name>A0ABN2NZ28_9ACTN</name>
<protein>
    <submittedName>
        <fullName evidence="1">Uncharacterized protein</fullName>
    </submittedName>
</protein>
<accession>A0ABN2NZ28</accession>
<organism evidence="1 2">
    <name type="scientific">Streptomyces sodiiphilus</name>
    <dbReference type="NCBI Taxonomy" id="226217"/>
    <lineage>
        <taxon>Bacteria</taxon>
        <taxon>Bacillati</taxon>
        <taxon>Actinomycetota</taxon>
        <taxon>Actinomycetes</taxon>
        <taxon>Kitasatosporales</taxon>
        <taxon>Streptomycetaceae</taxon>
        <taxon>Streptomyces</taxon>
    </lineage>
</organism>
<dbReference type="Proteomes" id="UP001501303">
    <property type="component" value="Unassembled WGS sequence"/>
</dbReference>
<sequence>MARVIRVFRPLSVASSAGGLGSSRLALQTGQALRLLPGMRDPLVSVRQGRGGVGRVPGRRVTAHEAVATICWCAWLLRAGRAGSEARPGAVGEERGGVP</sequence>
<comment type="caution">
    <text evidence="1">The sequence shown here is derived from an EMBL/GenBank/DDBJ whole genome shotgun (WGS) entry which is preliminary data.</text>
</comment>
<evidence type="ECO:0000313" key="2">
    <source>
        <dbReference type="Proteomes" id="UP001501303"/>
    </source>
</evidence>
<keyword evidence="2" id="KW-1185">Reference proteome</keyword>